<proteinExistence type="predicted"/>
<keyword evidence="4" id="KW-1185">Reference proteome</keyword>
<keyword evidence="1" id="KW-0732">Signal</keyword>
<evidence type="ECO:0000259" key="2">
    <source>
        <dbReference type="Pfam" id="PF13474"/>
    </source>
</evidence>
<dbReference type="Pfam" id="PF13474">
    <property type="entry name" value="SnoaL_3"/>
    <property type="match status" value="1"/>
</dbReference>
<dbReference type="AlphaFoldDB" id="Q12IB4"/>
<feature type="chain" id="PRO_5004181131" description="SnoaL-like domain-containing protein" evidence="1">
    <location>
        <begin position="24"/>
        <end position="155"/>
    </location>
</feature>
<feature type="domain" description="SnoaL-like" evidence="2">
    <location>
        <begin position="30"/>
        <end position="140"/>
    </location>
</feature>
<dbReference type="InterPro" id="IPR037401">
    <property type="entry name" value="SnoaL-like"/>
</dbReference>
<dbReference type="eggNOG" id="COG3631">
    <property type="taxonomic scope" value="Bacteria"/>
</dbReference>
<protein>
    <recommendedName>
        <fullName evidence="2">SnoaL-like domain-containing protein</fullName>
    </recommendedName>
</protein>
<accession>Q12IB4</accession>
<gene>
    <name evidence="3" type="ordered locus">Sden_3537</name>
</gene>
<dbReference type="InterPro" id="IPR032710">
    <property type="entry name" value="NTF2-like_dom_sf"/>
</dbReference>
<dbReference type="SUPFAM" id="SSF54427">
    <property type="entry name" value="NTF2-like"/>
    <property type="match status" value="1"/>
</dbReference>
<name>Q12IB4_SHEDO</name>
<evidence type="ECO:0000313" key="3">
    <source>
        <dbReference type="EMBL" id="ABE56812.1"/>
    </source>
</evidence>
<dbReference type="KEGG" id="sdn:Sden_3537"/>
<dbReference type="Gene3D" id="3.10.450.50">
    <property type="match status" value="1"/>
</dbReference>
<evidence type="ECO:0000256" key="1">
    <source>
        <dbReference type="SAM" id="SignalP"/>
    </source>
</evidence>
<reference evidence="3 4" key="1">
    <citation type="submission" date="2006-03" db="EMBL/GenBank/DDBJ databases">
        <title>Complete sequence of Shewanella denitrificans OS217.</title>
        <authorList>
            <consortium name="US DOE Joint Genome Institute"/>
            <person name="Copeland A."/>
            <person name="Lucas S."/>
            <person name="Lapidus A."/>
            <person name="Barry K."/>
            <person name="Detter J.C."/>
            <person name="Glavina del Rio T."/>
            <person name="Hammon N."/>
            <person name="Israni S."/>
            <person name="Dalin E."/>
            <person name="Tice H."/>
            <person name="Pitluck S."/>
            <person name="Brettin T."/>
            <person name="Bruce D."/>
            <person name="Han C."/>
            <person name="Tapia R."/>
            <person name="Gilna P."/>
            <person name="Kiss H."/>
            <person name="Schmutz J."/>
            <person name="Larimer F."/>
            <person name="Land M."/>
            <person name="Hauser L."/>
            <person name="Kyrpides N."/>
            <person name="Lykidis A."/>
            <person name="Richardson P."/>
        </authorList>
    </citation>
    <scope>NUCLEOTIDE SEQUENCE [LARGE SCALE GENOMIC DNA]</scope>
    <source>
        <strain evidence="4">OS217 / ATCC BAA-1090 / DSM 15013</strain>
    </source>
</reference>
<dbReference type="OrthoDB" id="129755at2"/>
<dbReference type="RefSeq" id="WP_011497952.1">
    <property type="nucleotide sequence ID" value="NC_007954.1"/>
</dbReference>
<dbReference type="Proteomes" id="UP000001982">
    <property type="component" value="Chromosome"/>
</dbReference>
<sequence>MTIRIAQLALIGLSLLVSVNAYSCDFDCTLTKHLDAIQAKDFSAFESTISQQPRLTFILPNGAFFDDASEYRAMLKEWFATKGWHFNYKIISVEKSAEMANALLLVSYDEDDRNGKPYHIDHYLSLLFKKQGNGWYLVHDQNTKIEPKPAPTQAH</sequence>
<feature type="signal peptide" evidence="1">
    <location>
        <begin position="1"/>
        <end position="23"/>
    </location>
</feature>
<dbReference type="EMBL" id="CP000302">
    <property type="protein sequence ID" value="ABE56812.1"/>
    <property type="molecule type" value="Genomic_DNA"/>
</dbReference>
<organism evidence="3 4">
    <name type="scientific">Shewanella denitrificans (strain OS217 / ATCC BAA-1090 / DSM 15013)</name>
    <dbReference type="NCBI Taxonomy" id="318161"/>
    <lineage>
        <taxon>Bacteria</taxon>
        <taxon>Pseudomonadati</taxon>
        <taxon>Pseudomonadota</taxon>
        <taxon>Gammaproteobacteria</taxon>
        <taxon>Alteromonadales</taxon>
        <taxon>Shewanellaceae</taxon>
        <taxon>Shewanella</taxon>
    </lineage>
</organism>
<dbReference type="HOGENOM" id="CLU_142884_0_0_6"/>
<evidence type="ECO:0000313" key="4">
    <source>
        <dbReference type="Proteomes" id="UP000001982"/>
    </source>
</evidence>